<protein>
    <recommendedName>
        <fullName evidence="9">Hemolysin activation/secretion protein</fullName>
    </recommendedName>
</protein>
<dbReference type="PANTHER" id="PTHR34597:SF1">
    <property type="entry name" value="HEME_HEMOPEXIN TRANSPORTER PROTEIN HUXB"/>
    <property type="match status" value="1"/>
</dbReference>
<evidence type="ECO:0000256" key="3">
    <source>
        <dbReference type="ARBA" id="ARBA00023237"/>
    </source>
</evidence>
<dbReference type="EMBL" id="CP021056">
    <property type="protein sequence ID" value="QXE21447.1"/>
    <property type="molecule type" value="Genomic_DNA"/>
</dbReference>
<feature type="region of interest" description="Disordered" evidence="4">
    <location>
        <begin position="15"/>
        <end position="62"/>
    </location>
</feature>
<accession>A0A975Y2W3</accession>
<dbReference type="Proteomes" id="UP000683511">
    <property type="component" value="Chromosome"/>
</dbReference>
<reference evidence="7" key="1">
    <citation type="submission" date="2017-04" db="EMBL/GenBank/DDBJ databases">
        <title>Genome deletions in a multicellular cyanobacterial endosymbiont for morphological adaptation in marine diatoms.</title>
        <authorList>
            <person name="Wang Y."/>
            <person name="Gao H."/>
            <person name="Li R."/>
            <person name="Xu X."/>
        </authorList>
    </citation>
    <scope>NUCLEOTIDE SEQUENCE</scope>
    <source>
        <strain evidence="7">FACHB 800</strain>
    </source>
</reference>
<proteinExistence type="predicted"/>
<name>A0A975Y2W3_9NOST</name>
<dbReference type="GO" id="GO:0098046">
    <property type="term" value="C:type V protein secretion system complex"/>
    <property type="evidence" value="ECO:0007669"/>
    <property type="project" value="TreeGrafter"/>
</dbReference>
<dbReference type="Gene3D" id="2.40.160.50">
    <property type="entry name" value="membrane protein fhac: a member of the omp85/tpsb transporter family"/>
    <property type="match status" value="1"/>
</dbReference>
<dbReference type="Pfam" id="PF08479">
    <property type="entry name" value="POTRA_2"/>
    <property type="match status" value="1"/>
</dbReference>
<dbReference type="InterPro" id="IPR051544">
    <property type="entry name" value="TPS_OM_transporter"/>
</dbReference>
<dbReference type="Gene3D" id="3.10.20.310">
    <property type="entry name" value="membrane protein fhac"/>
    <property type="match status" value="1"/>
</dbReference>
<dbReference type="KEGG" id="rsin:B6N60_00121"/>
<evidence type="ECO:0000256" key="4">
    <source>
        <dbReference type="SAM" id="MobiDB-lite"/>
    </source>
</evidence>
<dbReference type="GO" id="GO:0046819">
    <property type="term" value="P:protein secretion by the type V secretion system"/>
    <property type="evidence" value="ECO:0007669"/>
    <property type="project" value="TreeGrafter"/>
</dbReference>
<feature type="domain" description="Haemolysin activator HlyB C-terminal" evidence="5">
    <location>
        <begin position="208"/>
        <end position="520"/>
    </location>
</feature>
<evidence type="ECO:0008006" key="9">
    <source>
        <dbReference type="Google" id="ProtNLM"/>
    </source>
</evidence>
<sequence>MLTGALCQNQIAIAQTPNPQSLPPDRLQDLPNTPLPSEILPEPSNLDQLLPPPQLPEQPTVGEDDANAKFQVDRIEVVGSTVFSAEQFAAITKPFTGRELSFAELLEVRDAITKLYTDNGYVTTGALITPQTVEAGTVKIQVVEGTLQEVKITGNRRLQTPYIRDRILLGIGKPLNVPRLLERLQMIRLDPRIQNLSAELQAGVTPGTNILQVEIEEADSFKFTATLDNGRSPSVGSFRRGVDFQEANLLGFGDSLTIGYANTDGSDTVNLNYTVPVNARNGTIWFGYNQGWNKVIEEPFNVLDIQSNTLSYEIGYRQPLFQKPTEELAVGLLFSRQESQTELGIDNIGPYPLSPGADAQGNTRVSALRLFQEYTQRSNQHVFAARSQFSIGVDWFDANVSQTEPDSRFFSWRGQAQWVRQLAPDTLFLAKGDIQLTPDSLVPLEQFGMGGQLSVRGYRQDTLLTDNGMLFSAELRLPIFRAPKMGAVLQLAPFLDVGTGWNNQAANPSPSTLVGTGLGLLWKQNDSLSARLDWGIPLVSVDGDKRSLQENGLYFSINYSPF</sequence>
<dbReference type="AlphaFoldDB" id="A0A975Y2W3"/>
<gene>
    <name evidence="7" type="ORF">B6N60_00121</name>
</gene>
<keyword evidence="2" id="KW-0812">Transmembrane</keyword>
<evidence type="ECO:0000259" key="6">
    <source>
        <dbReference type="Pfam" id="PF08479"/>
    </source>
</evidence>
<evidence type="ECO:0000259" key="5">
    <source>
        <dbReference type="Pfam" id="PF03865"/>
    </source>
</evidence>
<dbReference type="InterPro" id="IPR013686">
    <property type="entry name" value="Polypept-transport_assoc_ShlB"/>
</dbReference>
<dbReference type="GO" id="GO:0008320">
    <property type="term" value="F:protein transmembrane transporter activity"/>
    <property type="evidence" value="ECO:0007669"/>
    <property type="project" value="TreeGrafter"/>
</dbReference>
<evidence type="ECO:0000313" key="8">
    <source>
        <dbReference type="Proteomes" id="UP000683511"/>
    </source>
</evidence>
<evidence type="ECO:0000313" key="7">
    <source>
        <dbReference type="EMBL" id="QXE21447.1"/>
    </source>
</evidence>
<dbReference type="PANTHER" id="PTHR34597">
    <property type="entry name" value="SLR1661 PROTEIN"/>
    <property type="match status" value="1"/>
</dbReference>
<feature type="domain" description="Polypeptide-transport-associated ShlB-type" evidence="6">
    <location>
        <begin position="70"/>
        <end position="145"/>
    </location>
</feature>
<keyword evidence="1" id="KW-1134">Transmembrane beta strand</keyword>
<evidence type="ECO:0000256" key="2">
    <source>
        <dbReference type="ARBA" id="ARBA00022692"/>
    </source>
</evidence>
<dbReference type="Pfam" id="PF03865">
    <property type="entry name" value="ShlB"/>
    <property type="match status" value="1"/>
</dbReference>
<organism evidence="7 8">
    <name type="scientific">Richelia sinica FACHB-800</name>
    <dbReference type="NCBI Taxonomy" id="1357546"/>
    <lineage>
        <taxon>Bacteria</taxon>
        <taxon>Bacillati</taxon>
        <taxon>Cyanobacteriota</taxon>
        <taxon>Cyanophyceae</taxon>
        <taxon>Nostocales</taxon>
        <taxon>Nostocaceae</taxon>
        <taxon>Richelia</taxon>
    </lineage>
</organism>
<evidence type="ECO:0000256" key="1">
    <source>
        <dbReference type="ARBA" id="ARBA00022452"/>
    </source>
</evidence>
<dbReference type="InterPro" id="IPR005565">
    <property type="entry name" value="Hemolysn_activator_HlyB_C"/>
</dbReference>
<keyword evidence="8" id="KW-1185">Reference proteome</keyword>
<keyword evidence="1" id="KW-0472">Membrane</keyword>
<keyword evidence="3" id="KW-0998">Cell outer membrane</keyword>